<dbReference type="PROSITE" id="PS51379">
    <property type="entry name" value="4FE4S_FER_2"/>
    <property type="match status" value="3"/>
</dbReference>
<evidence type="ECO:0000256" key="6">
    <source>
        <dbReference type="ARBA" id="ARBA00022982"/>
    </source>
</evidence>
<feature type="domain" description="4Fe-4S ferredoxin-type" evidence="10">
    <location>
        <begin position="164"/>
        <end position="193"/>
    </location>
</feature>
<dbReference type="Gene3D" id="1.10.15.40">
    <property type="entry name" value="Electron transport complex subunit B, putative Fe-S cluster"/>
    <property type="match status" value="1"/>
</dbReference>
<evidence type="ECO:0000259" key="11">
    <source>
        <dbReference type="PROSITE" id="PS51656"/>
    </source>
</evidence>
<keyword evidence="7" id="KW-0408">Iron</keyword>
<sequence length="287" mass="29754">MDPILLAVIVLGGVALVFAAIIFGVEKKFIVIEDPRIDLVVEKLPGANCGGCGFAGCRNFAEAIVKNESLEGLFCPVGGNATTADVAAVMGLTAAEKAPQVAVIRCQGSYANSPAKSKYVGISSCSYAHSMHAGTGGCPNGCLGLGDCVASCQFDALYIDDKTGLPVVVEENCTSCGACVKACPRVIIELSNKGPKSKRIYVSCVNTEKGAVSKKNCAVACIGCGKCVKACPHEAITLVNNLAYISFEKCKLCRKCVAECPTGAIVEINFPARKTESAPAGEDQITQ</sequence>
<evidence type="ECO:0000256" key="1">
    <source>
        <dbReference type="ARBA" id="ARBA00022448"/>
    </source>
</evidence>
<dbReference type="AlphaFoldDB" id="A0A645AR53"/>
<keyword evidence="2" id="KW-0004">4Fe-4S</keyword>
<keyword evidence="5" id="KW-1278">Translocase</keyword>
<dbReference type="InterPro" id="IPR050395">
    <property type="entry name" value="4Fe4S_Ferredoxin_RnfB"/>
</dbReference>
<evidence type="ECO:0000259" key="10">
    <source>
        <dbReference type="PROSITE" id="PS51379"/>
    </source>
</evidence>
<proteinExistence type="inferred from homology"/>
<dbReference type="InterPro" id="IPR007202">
    <property type="entry name" value="4Fe-4S_dom"/>
</dbReference>
<keyword evidence="1" id="KW-0813">Transport</keyword>
<evidence type="ECO:0000256" key="4">
    <source>
        <dbReference type="ARBA" id="ARBA00022737"/>
    </source>
</evidence>
<evidence type="ECO:0000256" key="9">
    <source>
        <dbReference type="ARBA" id="ARBA00023136"/>
    </source>
</evidence>
<feature type="domain" description="4Fe-4S ferredoxin-type" evidence="10">
    <location>
        <begin position="210"/>
        <end position="241"/>
    </location>
</feature>
<dbReference type="GO" id="GO:0051539">
    <property type="term" value="F:4 iron, 4 sulfur cluster binding"/>
    <property type="evidence" value="ECO:0007669"/>
    <property type="project" value="UniProtKB-KW"/>
</dbReference>
<dbReference type="PROSITE" id="PS51656">
    <property type="entry name" value="4FE4S"/>
    <property type="match status" value="1"/>
</dbReference>
<gene>
    <name evidence="12" type="primary">rsxB_83</name>
    <name evidence="12" type="ORF">SDC9_102542</name>
</gene>
<keyword evidence="6" id="KW-0249">Electron transport</keyword>
<dbReference type="EMBL" id="VSSQ01015415">
    <property type="protein sequence ID" value="MPM55745.1"/>
    <property type="molecule type" value="Genomic_DNA"/>
</dbReference>
<dbReference type="Gene3D" id="3.30.70.20">
    <property type="match status" value="2"/>
</dbReference>
<accession>A0A645AR53</accession>
<dbReference type="PANTHER" id="PTHR43560:SF1">
    <property type="entry name" value="ION-TRANSLOCATING OXIDOREDUCTASE COMPLEX SUBUNIT B"/>
    <property type="match status" value="1"/>
</dbReference>
<reference evidence="12" key="1">
    <citation type="submission" date="2019-08" db="EMBL/GenBank/DDBJ databases">
        <authorList>
            <person name="Kucharzyk K."/>
            <person name="Murdoch R.W."/>
            <person name="Higgins S."/>
            <person name="Loffler F."/>
        </authorList>
    </citation>
    <scope>NUCLEOTIDE SEQUENCE</scope>
</reference>
<evidence type="ECO:0000256" key="5">
    <source>
        <dbReference type="ARBA" id="ARBA00022967"/>
    </source>
</evidence>
<evidence type="ECO:0000256" key="3">
    <source>
        <dbReference type="ARBA" id="ARBA00022723"/>
    </source>
</evidence>
<name>A0A645AR53_9ZZZZ</name>
<dbReference type="PANTHER" id="PTHR43560">
    <property type="entry name" value="ION-TRANSLOCATING OXIDOREDUCTASE COMPLEX SUBUNIT B"/>
    <property type="match status" value="1"/>
</dbReference>
<keyword evidence="3" id="KW-0479">Metal-binding</keyword>
<feature type="domain" description="4Fe-4S" evidence="11">
    <location>
        <begin position="32"/>
        <end position="92"/>
    </location>
</feature>
<evidence type="ECO:0000256" key="7">
    <source>
        <dbReference type="ARBA" id="ARBA00023004"/>
    </source>
</evidence>
<protein>
    <submittedName>
        <fullName evidence="12">Electron transport complex subunit RsxB</fullName>
    </submittedName>
</protein>
<keyword evidence="9" id="KW-0472">Membrane</keyword>
<keyword evidence="4" id="KW-0677">Repeat</keyword>
<dbReference type="PROSITE" id="PS00198">
    <property type="entry name" value="4FE4S_FER_1"/>
    <property type="match status" value="3"/>
</dbReference>
<evidence type="ECO:0000313" key="12">
    <source>
        <dbReference type="EMBL" id="MPM55745.1"/>
    </source>
</evidence>
<comment type="caution">
    <text evidence="12">The sequence shown here is derived from an EMBL/GenBank/DDBJ whole genome shotgun (WGS) entry which is preliminary data.</text>
</comment>
<dbReference type="Pfam" id="PF12838">
    <property type="entry name" value="Fer4_7"/>
    <property type="match status" value="2"/>
</dbReference>
<dbReference type="Pfam" id="PF04060">
    <property type="entry name" value="FeS"/>
    <property type="match status" value="1"/>
</dbReference>
<dbReference type="GO" id="GO:0046872">
    <property type="term" value="F:metal ion binding"/>
    <property type="evidence" value="ECO:0007669"/>
    <property type="project" value="UniProtKB-KW"/>
</dbReference>
<dbReference type="InterPro" id="IPR010207">
    <property type="entry name" value="Elect_transpt_cplx_RnfB/RsxB"/>
</dbReference>
<dbReference type="InterPro" id="IPR017896">
    <property type="entry name" value="4Fe4S_Fe-S-bd"/>
</dbReference>
<dbReference type="CDD" id="cd10549">
    <property type="entry name" value="MtMvhB_like"/>
    <property type="match status" value="1"/>
</dbReference>
<dbReference type="InterPro" id="IPR017900">
    <property type="entry name" value="4Fe4S_Fe_S_CS"/>
</dbReference>
<feature type="domain" description="4Fe-4S ferredoxin-type" evidence="10">
    <location>
        <begin position="243"/>
        <end position="271"/>
    </location>
</feature>
<keyword evidence="8" id="KW-0411">Iron-sulfur</keyword>
<dbReference type="GO" id="GO:0009055">
    <property type="term" value="F:electron transfer activity"/>
    <property type="evidence" value="ECO:0007669"/>
    <property type="project" value="InterPro"/>
</dbReference>
<evidence type="ECO:0000256" key="8">
    <source>
        <dbReference type="ARBA" id="ARBA00023014"/>
    </source>
</evidence>
<dbReference type="HAMAP" id="MF_00463">
    <property type="entry name" value="RsxB_RnfB"/>
    <property type="match status" value="1"/>
</dbReference>
<dbReference type="SUPFAM" id="SSF54862">
    <property type="entry name" value="4Fe-4S ferredoxins"/>
    <property type="match status" value="1"/>
</dbReference>
<organism evidence="12">
    <name type="scientific">bioreactor metagenome</name>
    <dbReference type="NCBI Taxonomy" id="1076179"/>
    <lineage>
        <taxon>unclassified sequences</taxon>
        <taxon>metagenomes</taxon>
        <taxon>ecological metagenomes</taxon>
    </lineage>
</organism>
<evidence type="ECO:0000256" key="2">
    <source>
        <dbReference type="ARBA" id="ARBA00022485"/>
    </source>
</evidence>